<reference evidence="2" key="1">
    <citation type="submission" date="2024-02" db="EMBL/GenBank/DDBJ databases">
        <authorList>
            <consortium name="ELIXIR-Norway"/>
            <consortium name="Elixir Norway"/>
        </authorList>
    </citation>
    <scope>NUCLEOTIDE SEQUENCE</scope>
</reference>
<evidence type="ECO:0000259" key="1">
    <source>
        <dbReference type="Pfam" id="PF08241"/>
    </source>
</evidence>
<evidence type="ECO:0000313" key="2">
    <source>
        <dbReference type="EMBL" id="CAK9259848.1"/>
    </source>
</evidence>
<sequence length="389" mass="43245">MVVEMATTMRVMSSHVALQRRFSLLISSRNFLSRNIDTLPIQGRNLRFVISYGVTKHHLMYTKSEHVMRSSSRRTVARAMATPVVVDSEPASTVNKEAEVSTSDTELLCCPICFEPLIRKGPAGLNQAAVARSAFFCARCRKGYSTRDVYLDLTLLATAKEYQEIQKPRTELFRSPLVSFVYERGWRQNFSIYGFPGPDEEVKMAQDFLKPTVGGVLLDVSCGSGLFTRRFAQSGDFKAVIALDFSENMLRQTYEFIKQDRSLTAVDIALVRADVGRLPFATGSIDAVHAGAALHCWTSPAAGVSEISRILKPGGVFVATTYVLGPLLDFGNKELHKILKQAALISRLGPGYWDDAELEELFQICGLVDIKSIRHRNFIMLSACKPEQA</sequence>
<proteinExistence type="predicted"/>
<dbReference type="Gene3D" id="3.40.50.150">
    <property type="entry name" value="Vaccinia Virus protein VP39"/>
    <property type="match status" value="1"/>
</dbReference>
<keyword evidence="3" id="KW-1185">Reference proteome</keyword>
<dbReference type="InterPro" id="IPR029063">
    <property type="entry name" value="SAM-dependent_MTases_sf"/>
</dbReference>
<dbReference type="Pfam" id="PF08241">
    <property type="entry name" value="Methyltransf_11"/>
    <property type="match status" value="1"/>
</dbReference>
<accession>A0ABP0VZA3</accession>
<protein>
    <recommendedName>
        <fullName evidence="1">Methyltransferase type 11 domain-containing protein</fullName>
    </recommendedName>
</protein>
<dbReference type="CDD" id="cd02440">
    <property type="entry name" value="AdoMet_MTases"/>
    <property type="match status" value="1"/>
</dbReference>
<dbReference type="InterPro" id="IPR013216">
    <property type="entry name" value="Methyltransf_11"/>
</dbReference>
<dbReference type="Proteomes" id="UP001497444">
    <property type="component" value="Chromosome 12"/>
</dbReference>
<feature type="domain" description="Methyltransferase type 11" evidence="1">
    <location>
        <begin position="218"/>
        <end position="318"/>
    </location>
</feature>
<dbReference type="EMBL" id="OZ020107">
    <property type="protein sequence ID" value="CAK9259848.1"/>
    <property type="molecule type" value="Genomic_DNA"/>
</dbReference>
<gene>
    <name evidence="2" type="ORF">CSSPJE1EN1_LOCUS5326</name>
</gene>
<organism evidence="2 3">
    <name type="scientific">Sphagnum jensenii</name>
    <dbReference type="NCBI Taxonomy" id="128206"/>
    <lineage>
        <taxon>Eukaryota</taxon>
        <taxon>Viridiplantae</taxon>
        <taxon>Streptophyta</taxon>
        <taxon>Embryophyta</taxon>
        <taxon>Bryophyta</taxon>
        <taxon>Sphagnophytina</taxon>
        <taxon>Sphagnopsida</taxon>
        <taxon>Sphagnales</taxon>
        <taxon>Sphagnaceae</taxon>
        <taxon>Sphagnum</taxon>
    </lineage>
</organism>
<dbReference type="PANTHER" id="PTHR43591">
    <property type="entry name" value="METHYLTRANSFERASE"/>
    <property type="match status" value="1"/>
</dbReference>
<dbReference type="PANTHER" id="PTHR43591:SF99">
    <property type="entry name" value="OS06G0646000 PROTEIN"/>
    <property type="match status" value="1"/>
</dbReference>
<dbReference type="SUPFAM" id="SSF53335">
    <property type="entry name" value="S-adenosyl-L-methionine-dependent methyltransferases"/>
    <property type="match status" value="1"/>
</dbReference>
<name>A0ABP0VZA3_9BRYO</name>
<evidence type="ECO:0000313" key="3">
    <source>
        <dbReference type="Proteomes" id="UP001497444"/>
    </source>
</evidence>